<feature type="region of interest" description="Disordered" evidence="15">
    <location>
        <begin position="379"/>
        <end position="400"/>
    </location>
</feature>
<feature type="coiled-coil region" evidence="14">
    <location>
        <begin position="234"/>
        <end position="275"/>
    </location>
</feature>
<feature type="domain" description="BZIP" evidence="16">
    <location>
        <begin position="209"/>
        <end position="272"/>
    </location>
</feature>
<keyword evidence="11" id="KW-0804">Transcription</keyword>
<dbReference type="KEGG" id="epa:110243144"/>
<dbReference type="InterPro" id="IPR051381">
    <property type="entry name" value="CREB_ATF_subfamily"/>
</dbReference>
<dbReference type="PANTHER" id="PTHR45996:SF3">
    <property type="entry name" value="CREB-H TRANSCRIPTION FACTOR HOMOLOG LET-607"/>
    <property type="match status" value="1"/>
</dbReference>
<dbReference type="SMART" id="SM00338">
    <property type="entry name" value="BRLZ"/>
    <property type="match status" value="1"/>
</dbReference>
<evidence type="ECO:0000256" key="14">
    <source>
        <dbReference type="SAM" id="Coils"/>
    </source>
</evidence>
<comment type="subcellular location">
    <subcellularLocation>
        <location evidence="1">Endoplasmic reticulum membrane</location>
        <topology evidence="1">Single-pass type II membrane protein</topology>
    </subcellularLocation>
</comment>
<protein>
    <recommendedName>
        <fullName evidence="16">BZIP domain-containing protein</fullName>
    </recommendedName>
</protein>
<evidence type="ECO:0000256" key="10">
    <source>
        <dbReference type="ARBA" id="ARBA00023159"/>
    </source>
</evidence>
<evidence type="ECO:0000256" key="15">
    <source>
        <dbReference type="SAM" id="MobiDB-lite"/>
    </source>
</evidence>
<dbReference type="Gene3D" id="1.20.5.170">
    <property type="match status" value="1"/>
</dbReference>
<dbReference type="OrthoDB" id="674948at2759"/>
<dbReference type="GeneID" id="110243144"/>
<dbReference type="PROSITE" id="PS50217">
    <property type="entry name" value="BZIP"/>
    <property type="match status" value="1"/>
</dbReference>
<dbReference type="GO" id="GO:0005634">
    <property type="term" value="C:nucleus"/>
    <property type="evidence" value="ECO:0007669"/>
    <property type="project" value="TreeGrafter"/>
</dbReference>
<feature type="compositionally biased region" description="Polar residues" evidence="15">
    <location>
        <begin position="74"/>
        <end position="89"/>
    </location>
</feature>
<dbReference type="AlphaFoldDB" id="A0A913XIM9"/>
<keyword evidence="3" id="KW-0812">Transmembrane</keyword>
<keyword evidence="10" id="KW-0010">Activator</keyword>
<sequence>MAVEVVRSVVELDHLYAKQEEDILGLNKDVNLSEAIDSLAELSETDLINLFFGNNDSKIEDVPFSAFDELQLSPASDSTSSESYMTPSPETMDFDSLSSPEGLSNSNDDFAISVDLDWLSTLDEGIVPVSEAPVQQPVTVSQSTSIDILNEPIVSSTSAPMETPVKSTYRPYKKPGLPLVLSEEEQRLLAEEGVSLPTDVALTKAEERVLKKVRRKIKNKQSAQESRKKKKDYVDGLEKRVQVCTEQNRSLQRKVDQLESQNNSLLAQLKQLQAIVASTHPTKTQAGTCLMVLVLAFGLVLFPLNNNVKDTTNPTTVSSYATSNVRSRTLLQVNDDYVHDEVVNTAKLNPNGSDVYLQSIELNWNQGDNMESLKDLSTTLNQEENKENVNPEKPMRTEKR</sequence>
<keyword evidence="13" id="KW-0539">Nucleus</keyword>
<evidence type="ECO:0000256" key="7">
    <source>
        <dbReference type="ARBA" id="ARBA00023015"/>
    </source>
</evidence>
<dbReference type="InterPro" id="IPR004827">
    <property type="entry name" value="bZIP"/>
</dbReference>
<feature type="compositionally biased region" description="Basic and acidic residues" evidence="15">
    <location>
        <begin position="383"/>
        <end position="400"/>
    </location>
</feature>
<keyword evidence="4" id="KW-0256">Endoplasmic reticulum</keyword>
<feature type="region of interest" description="Disordered" evidence="15">
    <location>
        <begin position="74"/>
        <end position="102"/>
    </location>
</feature>
<accession>A0A913XIM9</accession>
<dbReference type="GO" id="GO:0000981">
    <property type="term" value="F:DNA-binding transcription factor activity, RNA polymerase II-specific"/>
    <property type="evidence" value="ECO:0007669"/>
    <property type="project" value="TreeGrafter"/>
</dbReference>
<name>A0A913XIM9_EXADI</name>
<keyword evidence="14" id="KW-0175">Coiled coil</keyword>
<keyword evidence="12" id="KW-0325">Glycoprotein</keyword>
<dbReference type="OMA" id="TPMRTER"/>
<keyword evidence="6" id="KW-1133">Transmembrane helix</keyword>
<dbReference type="GO" id="GO:0005789">
    <property type="term" value="C:endoplasmic reticulum membrane"/>
    <property type="evidence" value="ECO:0007669"/>
    <property type="project" value="UniProtKB-SubCell"/>
</dbReference>
<comment type="similarity">
    <text evidence="2">Belongs to the bZIP family. ATF subfamily.</text>
</comment>
<evidence type="ECO:0000256" key="13">
    <source>
        <dbReference type="ARBA" id="ARBA00023242"/>
    </source>
</evidence>
<organism evidence="17 18">
    <name type="scientific">Exaiptasia diaphana</name>
    <name type="common">Tropical sea anemone</name>
    <name type="synonym">Aiptasia pulchella</name>
    <dbReference type="NCBI Taxonomy" id="2652724"/>
    <lineage>
        <taxon>Eukaryota</taxon>
        <taxon>Metazoa</taxon>
        <taxon>Cnidaria</taxon>
        <taxon>Anthozoa</taxon>
        <taxon>Hexacorallia</taxon>
        <taxon>Actiniaria</taxon>
        <taxon>Aiptasiidae</taxon>
        <taxon>Exaiptasia</taxon>
    </lineage>
</organism>
<evidence type="ECO:0000256" key="6">
    <source>
        <dbReference type="ARBA" id="ARBA00022989"/>
    </source>
</evidence>
<dbReference type="PANTHER" id="PTHR45996">
    <property type="entry name" value="AGAP001464-PB"/>
    <property type="match status" value="1"/>
</dbReference>
<dbReference type="Pfam" id="PF00170">
    <property type="entry name" value="bZIP_1"/>
    <property type="match status" value="1"/>
</dbReference>
<dbReference type="FunFam" id="1.20.5.170:FF:000042">
    <property type="entry name" value="Cyclic AMP-responsive element-binding protein 3-like protein 3"/>
    <property type="match status" value="1"/>
</dbReference>
<evidence type="ECO:0000256" key="11">
    <source>
        <dbReference type="ARBA" id="ARBA00023163"/>
    </source>
</evidence>
<evidence type="ECO:0000256" key="9">
    <source>
        <dbReference type="ARBA" id="ARBA00023136"/>
    </source>
</evidence>
<evidence type="ECO:0000256" key="5">
    <source>
        <dbReference type="ARBA" id="ARBA00022968"/>
    </source>
</evidence>
<evidence type="ECO:0000256" key="2">
    <source>
        <dbReference type="ARBA" id="ARBA00009050"/>
    </source>
</evidence>
<dbReference type="CDD" id="cd14689">
    <property type="entry name" value="bZIP_CREB3"/>
    <property type="match status" value="1"/>
</dbReference>
<dbReference type="RefSeq" id="XP_020904872.1">
    <property type="nucleotide sequence ID" value="XM_021049213.2"/>
</dbReference>
<dbReference type="EnsemblMetazoa" id="XM_021049213.2">
    <property type="protein sequence ID" value="XP_020904872.1"/>
    <property type="gene ID" value="LOC110243144"/>
</dbReference>
<evidence type="ECO:0000256" key="1">
    <source>
        <dbReference type="ARBA" id="ARBA00004648"/>
    </source>
</evidence>
<keyword evidence="9" id="KW-0472">Membrane</keyword>
<evidence type="ECO:0000256" key="4">
    <source>
        <dbReference type="ARBA" id="ARBA00022824"/>
    </source>
</evidence>
<dbReference type="GO" id="GO:0000978">
    <property type="term" value="F:RNA polymerase II cis-regulatory region sequence-specific DNA binding"/>
    <property type="evidence" value="ECO:0007669"/>
    <property type="project" value="TreeGrafter"/>
</dbReference>
<evidence type="ECO:0000313" key="18">
    <source>
        <dbReference type="Proteomes" id="UP000887567"/>
    </source>
</evidence>
<keyword evidence="7" id="KW-0805">Transcription regulation</keyword>
<evidence type="ECO:0000256" key="3">
    <source>
        <dbReference type="ARBA" id="ARBA00022692"/>
    </source>
</evidence>
<dbReference type="Proteomes" id="UP000887567">
    <property type="component" value="Unplaced"/>
</dbReference>
<evidence type="ECO:0000256" key="12">
    <source>
        <dbReference type="ARBA" id="ARBA00023180"/>
    </source>
</evidence>
<reference evidence="17" key="1">
    <citation type="submission" date="2022-11" db="UniProtKB">
        <authorList>
            <consortium name="EnsemblMetazoa"/>
        </authorList>
    </citation>
    <scope>IDENTIFICATION</scope>
</reference>
<keyword evidence="8" id="KW-0238">DNA-binding</keyword>
<dbReference type="InterPro" id="IPR046347">
    <property type="entry name" value="bZIP_sf"/>
</dbReference>
<evidence type="ECO:0000259" key="16">
    <source>
        <dbReference type="PROSITE" id="PS50217"/>
    </source>
</evidence>
<keyword evidence="18" id="KW-1185">Reference proteome</keyword>
<evidence type="ECO:0000313" key="17">
    <source>
        <dbReference type="EnsemblMetazoa" id="XP_020904872.1"/>
    </source>
</evidence>
<proteinExistence type="inferred from homology"/>
<dbReference type="SUPFAM" id="SSF57959">
    <property type="entry name" value="Leucine zipper domain"/>
    <property type="match status" value="1"/>
</dbReference>
<evidence type="ECO:0000256" key="8">
    <source>
        <dbReference type="ARBA" id="ARBA00023125"/>
    </source>
</evidence>
<keyword evidence="5" id="KW-0735">Signal-anchor</keyword>
<dbReference type="PROSITE" id="PS00036">
    <property type="entry name" value="BZIP_BASIC"/>
    <property type="match status" value="1"/>
</dbReference>